<dbReference type="Proteomes" id="UP001187192">
    <property type="component" value="Unassembled WGS sequence"/>
</dbReference>
<evidence type="ECO:0000256" key="1">
    <source>
        <dbReference type="ARBA" id="ARBA00022630"/>
    </source>
</evidence>
<proteinExistence type="predicted"/>
<dbReference type="EMBL" id="BTGU01002242">
    <property type="protein sequence ID" value="GMN35851.1"/>
    <property type="molecule type" value="Genomic_DNA"/>
</dbReference>
<organism evidence="5 6">
    <name type="scientific">Ficus carica</name>
    <name type="common">Common fig</name>
    <dbReference type="NCBI Taxonomy" id="3494"/>
    <lineage>
        <taxon>Eukaryota</taxon>
        <taxon>Viridiplantae</taxon>
        <taxon>Streptophyta</taxon>
        <taxon>Embryophyta</taxon>
        <taxon>Tracheophyta</taxon>
        <taxon>Spermatophyta</taxon>
        <taxon>Magnoliopsida</taxon>
        <taxon>eudicotyledons</taxon>
        <taxon>Gunneridae</taxon>
        <taxon>Pentapetalae</taxon>
        <taxon>rosids</taxon>
        <taxon>fabids</taxon>
        <taxon>Rosales</taxon>
        <taxon>Moraceae</taxon>
        <taxon>Ficeae</taxon>
        <taxon>Ficus</taxon>
    </lineage>
</organism>
<dbReference type="PANTHER" id="PTHR32448">
    <property type="entry name" value="OS08G0158400 PROTEIN"/>
    <property type="match status" value="1"/>
</dbReference>
<feature type="domain" description="Berberine/berberine-like" evidence="3">
    <location>
        <begin position="154"/>
        <end position="210"/>
    </location>
</feature>
<evidence type="ECO:0000259" key="3">
    <source>
        <dbReference type="Pfam" id="PF08031"/>
    </source>
</evidence>
<sequence length="215" mass="25942">METEFPELGLQRHECFEMTWIESFLFHNFFRNGESLDVLLNRKSNLHLTSFKTKSDFVTEPIPDDVVERMLGRLYEEQVGRAWFELYPYGGKMSNISESKIAFPHRAGNLYMILYYVEWDQERENITESERHVRWVRRLYNYMTPYIAKNPRATYLNFRDLDIGVNDNNNNIERASIWGNKYFKNNFKRLVRVKTKFDPTNFFTYEQSIPPLHSY</sequence>
<gene>
    <name evidence="4" type="ORF">TIFTF001_042299</name>
    <name evidence="5" type="ORF">TIFTF001_042301</name>
</gene>
<protein>
    <recommendedName>
        <fullName evidence="3">Berberine/berberine-like domain-containing protein</fullName>
    </recommendedName>
</protein>
<name>A0AA88CV22_FICCA</name>
<reference evidence="5" key="1">
    <citation type="submission" date="2023-07" db="EMBL/GenBank/DDBJ databases">
        <title>draft genome sequence of fig (Ficus carica).</title>
        <authorList>
            <person name="Takahashi T."/>
            <person name="Nishimura K."/>
        </authorList>
    </citation>
    <scope>NUCLEOTIDE SEQUENCE</scope>
</reference>
<dbReference type="Pfam" id="PF08031">
    <property type="entry name" value="BBE"/>
    <property type="match status" value="1"/>
</dbReference>
<evidence type="ECO:0000256" key="2">
    <source>
        <dbReference type="ARBA" id="ARBA00022827"/>
    </source>
</evidence>
<evidence type="ECO:0000313" key="4">
    <source>
        <dbReference type="EMBL" id="GMN35851.1"/>
    </source>
</evidence>
<dbReference type="InterPro" id="IPR012951">
    <property type="entry name" value="BBE"/>
</dbReference>
<dbReference type="GO" id="GO:0050660">
    <property type="term" value="F:flavin adenine dinucleotide binding"/>
    <property type="evidence" value="ECO:0007669"/>
    <property type="project" value="InterPro"/>
</dbReference>
<dbReference type="EMBL" id="BTGU01002243">
    <property type="protein sequence ID" value="GMN35858.1"/>
    <property type="molecule type" value="Genomic_DNA"/>
</dbReference>
<accession>A0AA88CV22</accession>
<evidence type="ECO:0000313" key="6">
    <source>
        <dbReference type="Proteomes" id="UP001187192"/>
    </source>
</evidence>
<comment type="caution">
    <text evidence="5">The sequence shown here is derived from an EMBL/GenBank/DDBJ whole genome shotgun (WGS) entry which is preliminary data.</text>
</comment>
<dbReference type="Gene3D" id="3.30.465.10">
    <property type="match status" value="1"/>
</dbReference>
<dbReference type="Gene3D" id="3.40.462.20">
    <property type="match status" value="1"/>
</dbReference>
<dbReference type="InterPro" id="IPR016169">
    <property type="entry name" value="FAD-bd_PCMH_sub2"/>
</dbReference>
<keyword evidence="2" id="KW-0274">FAD</keyword>
<evidence type="ECO:0000313" key="5">
    <source>
        <dbReference type="EMBL" id="GMN35858.1"/>
    </source>
</evidence>
<dbReference type="GO" id="GO:0016491">
    <property type="term" value="F:oxidoreductase activity"/>
    <property type="evidence" value="ECO:0007669"/>
    <property type="project" value="InterPro"/>
</dbReference>
<dbReference type="AlphaFoldDB" id="A0AA88CV22"/>
<keyword evidence="1" id="KW-0285">Flavoprotein</keyword>
<keyword evidence="6" id="KW-1185">Reference proteome</keyword>